<dbReference type="EMBL" id="CACRXK020015723">
    <property type="protein sequence ID" value="CAB4028784.1"/>
    <property type="molecule type" value="Genomic_DNA"/>
</dbReference>
<evidence type="ECO:0000256" key="1">
    <source>
        <dbReference type="SAM" id="MobiDB-lite"/>
    </source>
</evidence>
<protein>
    <submittedName>
        <fullName evidence="2">Uncharacterized protein</fullName>
    </submittedName>
</protein>
<feature type="non-terminal residue" evidence="2">
    <location>
        <position position="1"/>
    </location>
</feature>
<evidence type="ECO:0000313" key="3">
    <source>
        <dbReference type="Proteomes" id="UP001152795"/>
    </source>
</evidence>
<dbReference type="OrthoDB" id="10440471at2759"/>
<evidence type="ECO:0000313" key="2">
    <source>
        <dbReference type="EMBL" id="CAB4028784.1"/>
    </source>
</evidence>
<sequence length="106" mass="12057">DANNPDENGGDDDDKYVPSVQTSKRTSQSLLTVEEDRLFIRTFSKLIHSTKTIAMKTVAETIQKDPKLSHLLKTMTHHQLADRVRSEQKAIVRADQRKGLQKKAKK</sequence>
<comment type="caution">
    <text evidence="2">The sequence shown here is derived from an EMBL/GenBank/DDBJ whole genome shotgun (WGS) entry which is preliminary data.</text>
</comment>
<name>A0A7D9LDH8_PARCT</name>
<feature type="region of interest" description="Disordered" evidence="1">
    <location>
        <begin position="79"/>
        <end position="106"/>
    </location>
</feature>
<proteinExistence type="predicted"/>
<dbReference type="AlphaFoldDB" id="A0A7D9LDH8"/>
<feature type="compositionally biased region" description="Polar residues" evidence="1">
    <location>
        <begin position="19"/>
        <end position="28"/>
    </location>
</feature>
<accession>A0A7D9LDH8</accession>
<reference evidence="2" key="1">
    <citation type="submission" date="2020-04" db="EMBL/GenBank/DDBJ databases">
        <authorList>
            <person name="Alioto T."/>
            <person name="Alioto T."/>
            <person name="Gomez Garrido J."/>
        </authorList>
    </citation>
    <scope>NUCLEOTIDE SEQUENCE</scope>
    <source>
        <strain evidence="2">A484AB</strain>
    </source>
</reference>
<dbReference type="Proteomes" id="UP001152795">
    <property type="component" value="Unassembled WGS sequence"/>
</dbReference>
<organism evidence="2 3">
    <name type="scientific">Paramuricea clavata</name>
    <name type="common">Red gorgonian</name>
    <name type="synonym">Violescent sea-whip</name>
    <dbReference type="NCBI Taxonomy" id="317549"/>
    <lineage>
        <taxon>Eukaryota</taxon>
        <taxon>Metazoa</taxon>
        <taxon>Cnidaria</taxon>
        <taxon>Anthozoa</taxon>
        <taxon>Octocorallia</taxon>
        <taxon>Malacalcyonacea</taxon>
        <taxon>Plexauridae</taxon>
        <taxon>Paramuricea</taxon>
    </lineage>
</organism>
<gene>
    <name evidence="2" type="ORF">PACLA_8A083311</name>
</gene>
<feature type="region of interest" description="Disordered" evidence="1">
    <location>
        <begin position="1"/>
        <end position="28"/>
    </location>
</feature>
<feature type="compositionally biased region" description="Basic and acidic residues" evidence="1">
    <location>
        <begin position="79"/>
        <end position="98"/>
    </location>
</feature>
<keyword evidence="3" id="KW-1185">Reference proteome</keyword>